<gene>
    <name evidence="1" type="ORF">QBC46DRAFT_154966</name>
</gene>
<proteinExistence type="predicted"/>
<protein>
    <recommendedName>
        <fullName evidence="3">F-box domain-containing protein</fullName>
    </recommendedName>
</protein>
<reference evidence="2" key="1">
    <citation type="journal article" date="2023" name="Mol. Phylogenet. Evol.">
        <title>Genome-scale phylogeny and comparative genomics of the fungal order Sordariales.</title>
        <authorList>
            <person name="Hensen N."/>
            <person name="Bonometti L."/>
            <person name="Westerberg I."/>
            <person name="Brannstrom I.O."/>
            <person name="Guillou S."/>
            <person name="Cros-Aarteil S."/>
            <person name="Calhoun S."/>
            <person name="Haridas S."/>
            <person name="Kuo A."/>
            <person name="Mondo S."/>
            <person name="Pangilinan J."/>
            <person name="Riley R."/>
            <person name="LaButti K."/>
            <person name="Andreopoulos B."/>
            <person name="Lipzen A."/>
            <person name="Chen C."/>
            <person name="Yan M."/>
            <person name="Daum C."/>
            <person name="Ng V."/>
            <person name="Clum A."/>
            <person name="Steindorff A."/>
            <person name="Ohm R.A."/>
            <person name="Martin F."/>
            <person name="Silar P."/>
            <person name="Natvig D.O."/>
            <person name="Lalanne C."/>
            <person name="Gautier V."/>
            <person name="Ament-Velasquez S.L."/>
            <person name="Kruys A."/>
            <person name="Hutchinson M.I."/>
            <person name="Powell A.J."/>
            <person name="Barry K."/>
            <person name="Miller A.N."/>
            <person name="Grigoriev I.V."/>
            <person name="Debuchy R."/>
            <person name="Gladieux P."/>
            <person name="Hiltunen Thoren M."/>
            <person name="Johannesson H."/>
        </authorList>
    </citation>
    <scope>NUCLEOTIDE SEQUENCE [LARGE SCALE GENOMIC DNA]</scope>
    <source>
        <strain evidence="2">CBS 340.73</strain>
    </source>
</reference>
<keyword evidence="2" id="KW-1185">Reference proteome</keyword>
<dbReference type="EMBL" id="MU853818">
    <property type="protein sequence ID" value="KAK3939049.1"/>
    <property type="molecule type" value="Genomic_DNA"/>
</dbReference>
<sequence length="145" mass="16807">MAAFMAIGSLDSWLSRARQDETSVILLIITESECARHLDGQAKQQQSTRRKRKRRKIHTRIRKQLPIEIGAQIIKLNSEDVECLRSCALVCRLWVPLARKHVFSSLRLDYSDRSWSILGQADSIAVYVRKIMDWTDFRYIHPAAP</sequence>
<accession>A0AAN6S3D5</accession>
<evidence type="ECO:0008006" key="3">
    <source>
        <dbReference type="Google" id="ProtNLM"/>
    </source>
</evidence>
<organism evidence="1 2">
    <name type="scientific">Diplogelasinospora grovesii</name>
    <dbReference type="NCBI Taxonomy" id="303347"/>
    <lineage>
        <taxon>Eukaryota</taxon>
        <taxon>Fungi</taxon>
        <taxon>Dikarya</taxon>
        <taxon>Ascomycota</taxon>
        <taxon>Pezizomycotina</taxon>
        <taxon>Sordariomycetes</taxon>
        <taxon>Sordariomycetidae</taxon>
        <taxon>Sordariales</taxon>
        <taxon>Diplogelasinosporaceae</taxon>
        <taxon>Diplogelasinospora</taxon>
    </lineage>
</organism>
<evidence type="ECO:0000313" key="1">
    <source>
        <dbReference type="EMBL" id="KAK3939049.1"/>
    </source>
</evidence>
<name>A0AAN6S3D5_9PEZI</name>
<dbReference type="Proteomes" id="UP001303473">
    <property type="component" value="Unassembled WGS sequence"/>
</dbReference>
<comment type="caution">
    <text evidence="1">The sequence shown here is derived from an EMBL/GenBank/DDBJ whole genome shotgun (WGS) entry which is preliminary data.</text>
</comment>
<evidence type="ECO:0000313" key="2">
    <source>
        <dbReference type="Proteomes" id="UP001303473"/>
    </source>
</evidence>
<dbReference type="AlphaFoldDB" id="A0AAN6S3D5"/>